<name>A0A7K3LWV7_9ACTN</name>
<reference evidence="2 3" key="1">
    <citation type="submission" date="2019-11" db="EMBL/GenBank/DDBJ databases">
        <authorList>
            <person name="Li X.-J."/>
            <person name="Feng X.-M."/>
        </authorList>
    </citation>
    <scope>NUCLEOTIDE SEQUENCE [LARGE SCALE GENOMIC DNA]</scope>
    <source>
        <strain evidence="2 3">XMNu-373</strain>
    </source>
</reference>
<organism evidence="2 3">
    <name type="scientific">Phytoactinopolyspora mesophila</name>
    <dbReference type="NCBI Taxonomy" id="2650750"/>
    <lineage>
        <taxon>Bacteria</taxon>
        <taxon>Bacillati</taxon>
        <taxon>Actinomycetota</taxon>
        <taxon>Actinomycetes</taxon>
        <taxon>Jiangellales</taxon>
        <taxon>Jiangellaceae</taxon>
        <taxon>Phytoactinopolyspora</taxon>
    </lineage>
</organism>
<evidence type="ECO:0000313" key="3">
    <source>
        <dbReference type="Proteomes" id="UP000460435"/>
    </source>
</evidence>
<dbReference type="AlphaFoldDB" id="A0A7K3LWV7"/>
<feature type="transmembrane region" description="Helical" evidence="1">
    <location>
        <begin position="20"/>
        <end position="41"/>
    </location>
</feature>
<comment type="caution">
    <text evidence="2">The sequence shown here is derived from an EMBL/GenBank/DDBJ whole genome shotgun (WGS) entry which is preliminary data.</text>
</comment>
<keyword evidence="3" id="KW-1185">Reference proteome</keyword>
<evidence type="ECO:0000256" key="1">
    <source>
        <dbReference type="SAM" id="Phobius"/>
    </source>
</evidence>
<keyword evidence="1" id="KW-0812">Transmembrane</keyword>
<dbReference type="EMBL" id="WLZY01000001">
    <property type="protein sequence ID" value="NDL55496.1"/>
    <property type="molecule type" value="Genomic_DNA"/>
</dbReference>
<dbReference type="Proteomes" id="UP000460435">
    <property type="component" value="Unassembled WGS sequence"/>
</dbReference>
<sequence>MSKAEHNPAENSINSRNGKVRSFLALGTVVGIGAVVTLAQFTDSGDVAAEFSTGSVNIQFDGDNDGDPEPYAFTALSIENAGPGDQTIAAIEINNNGSLDFDYTMDTTIEPLDGDQAEADALAAELELAIVGVATAGDCDAGAFDAPTDPVYGPAPLPGGEIGEPGRFLETADSEFLCYSVTFGDDVPQGTGAIAVFGFLATQSG</sequence>
<gene>
    <name evidence="2" type="ORF">F7O44_00260</name>
</gene>
<evidence type="ECO:0008006" key="4">
    <source>
        <dbReference type="Google" id="ProtNLM"/>
    </source>
</evidence>
<dbReference type="RefSeq" id="WP_162448210.1">
    <property type="nucleotide sequence ID" value="NZ_WLZY01000001.1"/>
</dbReference>
<proteinExistence type="predicted"/>
<accession>A0A7K3LWV7</accession>
<protein>
    <recommendedName>
        <fullName evidence="4">SipW-cognate class signal peptide</fullName>
    </recommendedName>
</protein>
<evidence type="ECO:0000313" key="2">
    <source>
        <dbReference type="EMBL" id="NDL55496.1"/>
    </source>
</evidence>
<keyword evidence="1" id="KW-0472">Membrane</keyword>
<keyword evidence="1" id="KW-1133">Transmembrane helix</keyword>